<name>A0ACC2UBK8_9FUNG</name>
<proteinExistence type="predicted"/>
<organism evidence="1 2">
    <name type="scientific">Entomophthora muscae</name>
    <dbReference type="NCBI Taxonomy" id="34485"/>
    <lineage>
        <taxon>Eukaryota</taxon>
        <taxon>Fungi</taxon>
        <taxon>Fungi incertae sedis</taxon>
        <taxon>Zoopagomycota</taxon>
        <taxon>Entomophthoromycotina</taxon>
        <taxon>Entomophthoromycetes</taxon>
        <taxon>Entomophthorales</taxon>
        <taxon>Entomophthoraceae</taxon>
        <taxon>Entomophthora</taxon>
    </lineage>
</organism>
<comment type="caution">
    <text evidence="1">The sequence shown here is derived from an EMBL/GenBank/DDBJ whole genome shotgun (WGS) entry which is preliminary data.</text>
</comment>
<evidence type="ECO:0000313" key="2">
    <source>
        <dbReference type="Proteomes" id="UP001165960"/>
    </source>
</evidence>
<gene>
    <name evidence="1" type="ORF">DSO57_1026148</name>
</gene>
<dbReference type="EMBL" id="QTSX02000861">
    <property type="protein sequence ID" value="KAJ9084274.1"/>
    <property type="molecule type" value="Genomic_DNA"/>
</dbReference>
<sequence length="241" mass="28601">MFSPFILFFYLFDQFTTEWQAQVRKLNSNFFADRMFPAELISYINTILIIIFIPVLNYLIYPFIQKRGWHFRLLDRMAVGYFFVLLSFVAYNILDLFITDNILKFQVEHDFLAGEDELMACRNCLSWFWQLPQLVLLSFGEALLSPSGLEFAYSQVGPQMKASSASIWFLTSAIGNFLISLSELVFTKYQNILPWFYVGTSLLGFLWLLLLKRYYFVYKEDEYEVYDDEETFSVSHDEREH</sequence>
<evidence type="ECO:0000313" key="1">
    <source>
        <dbReference type="EMBL" id="KAJ9084274.1"/>
    </source>
</evidence>
<keyword evidence="2" id="KW-1185">Reference proteome</keyword>
<dbReference type="Proteomes" id="UP001165960">
    <property type="component" value="Unassembled WGS sequence"/>
</dbReference>
<protein>
    <submittedName>
        <fullName evidence="1">Uncharacterized protein</fullName>
    </submittedName>
</protein>
<accession>A0ACC2UBK8</accession>
<reference evidence="1" key="1">
    <citation type="submission" date="2022-04" db="EMBL/GenBank/DDBJ databases">
        <title>Genome of the entomopathogenic fungus Entomophthora muscae.</title>
        <authorList>
            <person name="Elya C."/>
            <person name="Lovett B.R."/>
            <person name="Lee E."/>
            <person name="Macias A.M."/>
            <person name="Hajek A.E."/>
            <person name="De Bivort B.L."/>
            <person name="Kasson M.T."/>
            <person name="De Fine Licht H.H."/>
            <person name="Stajich J.E."/>
        </authorList>
    </citation>
    <scope>NUCLEOTIDE SEQUENCE</scope>
    <source>
        <strain evidence="1">Berkeley</strain>
    </source>
</reference>